<dbReference type="Proteomes" id="UP000182412">
    <property type="component" value="Unassembled WGS sequence"/>
</dbReference>
<evidence type="ECO:0000313" key="2">
    <source>
        <dbReference type="EMBL" id="SDP01280.1"/>
    </source>
</evidence>
<sequence>MTFGDALELAKAGKILRRKGWLEGDRLICNYTNDMQPFLEVSYEDKEPIPYFAGNPDLFASDWEVVNAV</sequence>
<reference evidence="2 3" key="1">
    <citation type="submission" date="2016-10" db="EMBL/GenBank/DDBJ databases">
        <authorList>
            <person name="de Groot N.N."/>
        </authorList>
    </citation>
    <scope>NUCLEOTIDE SEQUENCE [LARGE SCALE GENOMIC DNA]</scope>
    <source>
        <strain evidence="2 3">S137</strain>
    </source>
</reference>
<proteinExistence type="predicted"/>
<dbReference type="OrthoDB" id="9806476at2"/>
<accession>A0A1H0P954</accession>
<dbReference type="RefSeq" id="WP_074571501.1">
    <property type="nucleotide sequence ID" value="NZ_FNJQ01000004.1"/>
</dbReference>
<evidence type="ECO:0000313" key="3">
    <source>
        <dbReference type="Proteomes" id="UP000182412"/>
    </source>
</evidence>
<dbReference type="InterPro" id="IPR021361">
    <property type="entry name" value="Tad2-like_dom"/>
</dbReference>
<gene>
    <name evidence="2" type="ORF">SAMN05216366_104156</name>
</gene>
<dbReference type="AlphaFoldDB" id="A0A1H0P954"/>
<organism evidence="2 3">
    <name type="scientific">Selenomonas ruminantium</name>
    <dbReference type="NCBI Taxonomy" id="971"/>
    <lineage>
        <taxon>Bacteria</taxon>
        <taxon>Bacillati</taxon>
        <taxon>Bacillota</taxon>
        <taxon>Negativicutes</taxon>
        <taxon>Selenomonadales</taxon>
        <taxon>Selenomonadaceae</taxon>
        <taxon>Selenomonas</taxon>
    </lineage>
</organism>
<dbReference type="Pfam" id="PF11195">
    <property type="entry name" value="Tad2-like"/>
    <property type="match status" value="1"/>
</dbReference>
<name>A0A1H0P954_SELRU</name>
<dbReference type="EMBL" id="FNJQ01000004">
    <property type="protein sequence ID" value="SDP01280.1"/>
    <property type="molecule type" value="Genomic_DNA"/>
</dbReference>
<evidence type="ECO:0000259" key="1">
    <source>
        <dbReference type="Pfam" id="PF11195"/>
    </source>
</evidence>
<feature type="domain" description="Thoeris anti-defense 2-like" evidence="1">
    <location>
        <begin position="1"/>
        <end position="66"/>
    </location>
</feature>
<protein>
    <recommendedName>
        <fullName evidence="1">Thoeris anti-defense 2-like domain-containing protein</fullName>
    </recommendedName>
</protein>